<dbReference type="EMBL" id="CR940348">
    <property type="protein sequence ID" value="CAI74375.1"/>
    <property type="molecule type" value="Genomic_DNA"/>
</dbReference>
<dbReference type="RefSeq" id="XP_952107.1">
    <property type="nucleotide sequence ID" value="XM_947014.1"/>
</dbReference>
<dbReference type="KEGG" id="tan:TA14125"/>
<reference evidence="2 3" key="1">
    <citation type="journal article" date="2005" name="Science">
        <title>Genome of the host-cell transforming parasite Theileria annulata compared with T. parva.</title>
        <authorList>
            <person name="Pain A."/>
            <person name="Renauld H."/>
            <person name="Berriman M."/>
            <person name="Murphy L."/>
            <person name="Yeats C.A."/>
            <person name="Weir W."/>
            <person name="Kerhornou A."/>
            <person name="Aslett M."/>
            <person name="Bishop R."/>
            <person name="Bouchier C."/>
            <person name="Cochet M."/>
            <person name="Coulson R.M.R."/>
            <person name="Cronin A."/>
            <person name="de Villiers E.P."/>
            <person name="Fraser A."/>
            <person name="Fosker N."/>
            <person name="Gardner M."/>
            <person name="Goble A."/>
            <person name="Griffiths-Jones S."/>
            <person name="Harris D.E."/>
            <person name="Katzer F."/>
            <person name="Larke N."/>
            <person name="Lord A."/>
            <person name="Maser P."/>
            <person name="McKellar S."/>
            <person name="Mooney P."/>
            <person name="Morton F."/>
            <person name="Nene V."/>
            <person name="O'Neil S."/>
            <person name="Price C."/>
            <person name="Quail M.A."/>
            <person name="Rabbinowitsch E."/>
            <person name="Rawlings N.D."/>
            <person name="Rutter S."/>
            <person name="Saunders D."/>
            <person name="Seeger K."/>
            <person name="Shah T."/>
            <person name="Squares R."/>
            <person name="Squares S."/>
            <person name="Tivey A."/>
            <person name="Walker A.R."/>
            <person name="Woodward J."/>
            <person name="Dobbelaere D.A.E."/>
            <person name="Langsley G."/>
            <person name="Rajandream M.A."/>
            <person name="McKeever D."/>
            <person name="Shiels B."/>
            <person name="Tait A."/>
            <person name="Barrell B.G."/>
            <person name="Hall N."/>
        </authorList>
    </citation>
    <scope>NUCLEOTIDE SEQUENCE [LARGE SCALE GENOMIC DNA]</scope>
    <source>
        <strain evidence="3">Ankara</strain>
    </source>
</reference>
<name>Q4UEW4_THEAN</name>
<dbReference type="OrthoDB" id="10628878at2759"/>
<dbReference type="InParanoid" id="Q4UEW4"/>
<evidence type="ECO:0000256" key="1">
    <source>
        <dbReference type="SAM" id="MobiDB-lite"/>
    </source>
</evidence>
<proteinExistence type="predicted"/>
<sequence length="453" mass="48251">MLNVTKANLLKNQAAGMSTDAGTLHDNANQLASQAKGASALDPEALKQKAGENDSDPDKLRQLATTLHDRANALYSAMGSDSPPGKAEAQALAAAVGPEDRAPEDGKPNTLRQALAALGDDKGTDPGQLPALANVVKEQYDKVKLLYAAVQKQKANYTDDKGQAQYGRVVTAWNAFNNLYQEAFKAEISTQTFPSMMSMSLLLVTAAQALKEMAQSVGTLSDLGNKAGTLASEAGTLAGGTASNADNVITNYNTLEGTYNGLSTPTEKAKVEKEFGTVKHLYDRMLNVTKAKKLKDAVGTGSGDNKIWHKASQLYEKANSLAEASNLRAPEDQQPDTHKELRNLAETLRDAVGESTSSGLQKALTDLNGARTDDPKDLITKAQDVVTKYNAVVEAYDNVTEKEQSYTAALGGPGGDFAAKYTQVESAFTALQTAYNLGKCKAIVPIFDKPWIR</sequence>
<dbReference type="VEuPathDB" id="PiroplasmaDB:TA14125"/>
<dbReference type="Proteomes" id="UP000001950">
    <property type="component" value="Chromosome 2"/>
</dbReference>
<dbReference type="AlphaFoldDB" id="Q4UEW4"/>
<feature type="compositionally biased region" description="Basic and acidic residues" evidence="1">
    <location>
        <begin position="44"/>
        <end position="58"/>
    </location>
</feature>
<feature type="region of interest" description="Disordered" evidence="1">
    <location>
        <begin position="33"/>
        <end position="58"/>
    </location>
</feature>
<gene>
    <name evidence="2" type="ORF">TA14125</name>
</gene>
<organism evidence="2 3">
    <name type="scientific">Theileria annulata</name>
    <dbReference type="NCBI Taxonomy" id="5874"/>
    <lineage>
        <taxon>Eukaryota</taxon>
        <taxon>Sar</taxon>
        <taxon>Alveolata</taxon>
        <taxon>Apicomplexa</taxon>
        <taxon>Aconoidasida</taxon>
        <taxon>Piroplasmida</taxon>
        <taxon>Theileriidae</taxon>
        <taxon>Theileria</taxon>
    </lineage>
</organism>
<evidence type="ECO:0000313" key="2">
    <source>
        <dbReference type="EMBL" id="CAI74375.1"/>
    </source>
</evidence>
<accession>Q4UEW4</accession>
<protein>
    <submittedName>
        <fullName evidence="2">Uncharacterized protein</fullName>
    </submittedName>
</protein>
<keyword evidence="3" id="KW-1185">Reference proteome</keyword>
<evidence type="ECO:0000313" key="3">
    <source>
        <dbReference type="Proteomes" id="UP000001950"/>
    </source>
</evidence>
<dbReference type="GeneID" id="3861603"/>